<evidence type="ECO:0000259" key="6">
    <source>
        <dbReference type="Pfam" id="PF00155"/>
    </source>
</evidence>
<keyword evidence="8" id="KW-1185">Reference proteome</keyword>
<organism evidence="7 8">
    <name type="scientific">Xylanibacillus composti</name>
    <dbReference type="NCBI Taxonomy" id="1572762"/>
    <lineage>
        <taxon>Bacteria</taxon>
        <taxon>Bacillati</taxon>
        <taxon>Bacillota</taxon>
        <taxon>Bacilli</taxon>
        <taxon>Bacillales</taxon>
        <taxon>Paenibacillaceae</taxon>
        <taxon>Xylanibacillus</taxon>
    </lineage>
</organism>
<protein>
    <recommendedName>
        <fullName evidence="2">cysteine-S-conjugate beta-lyase</fullName>
        <ecNumber evidence="2">4.4.1.13</ecNumber>
    </recommendedName>
</protein>
<keyword evidence="4" id="KW-0456">Lyase</keyword>
<dbReference type="GO" id="GO:0030170">
    <property type="term" value="F:pyridoxal phosphate binding"/>
    <property type="evidence" value="ECO:0007669"/>
    <property type="project" value="InterPro"/>
</dbReference>
<accession>A0A8J4H7S5</accession>
<dbReference type="EC" id="4.4.1.13" evidence="2"/>
<evidence type="ECO:0000256" key="2">
    <source>
        <dbReference type="ARBA" id="ARBA00012224"/>
    </source>
</evidence>
<dbReference type="GO" id="GO:0047804">
    <property type="term" value="F:cysteine-S-conjugate beta-lyase activity"/>
    <property type="evidence" value="ECO:0007669"/>
    <property type="project" value="UniProtKB-EC"/>
</dbReference>
<evidence type="ECO:0000256" key="5">
    <source>
        <dbReference type="ARBA" id="ARBA00037974"/>
    </source>
</evidence>
<comment type="similarity">
    <text evidence="5">Belongs to the class-II pyridoxal-phosphate-dependent aminotransferase family. MalY/PatB cystathionine beta-lyase subfamily.</text>
</comment>
<evidence type="ECO:0000256" key="3">
    <source>
        <dbReference type="ARBA" id="ARBA00022898"/>
    </source>
</evidence>
<dbReference type="PANTHER" id="PTHR43525">
    <property type="entry name" value="PROTEIN MALY"/>
    <property type="match status" value="1"/>
</dbReference>
<dbReference type="InterPro" id="IPR051798">
    <property type="entry name" value="Class-II_PLP-Dep_Aminotrans"/>
</dbReference>
<sequence>MRTYDFDKLPERRGTASYKWDQSGALFGDPDILPMWVADMDFQAPPEVVEAMVERARHGYYGYTFRTDSYFEAIVDWQRRRHGWNIEKSWISSSPGVVTALSLSIEILSEPGDKIVLQAPVYYPFFDVIRMNGREIVNNPLKLENNRFTFDLEDLERKLDEKTKVLLLCNPHNPGGRVWTKEELQAIGELCVRKGVKIVSDEIHGDLIYRGYKHVPMASVSEEIADHTITCTAPSKTFNLPGLQTSTVIISNSELRRKYNHRLKALSIHMEGYFGATAVEVCYTRGEPWLEQCIDYLQGNLDELIQFVEDQLPQVKVIRPEGTYLVWLDCRAIAEDARTLKEIMYKEAKVAFNEGSTYGKEGEGFLRVNIACPRSLMREGLRRFAEAVRNREAGQ</sequence>
<dbReference type="InterPro" id="IPR015421">
    <property type="entry name" value="PyrdxlP-dep_Trfase_major"/>
</dbReference>
<evidence type="ECO:0000313" key="8">
    <source>
        <dbReference type="Proteomes" id="UP000677918"/>
    </source>
</evidence>
<evidence type="ECO:0000256" key="4">
    <source>
        <dbReference type="ARBA" id="ARBA00023239"/>
    </source>
</evidence>
<dbReference type="EMBL" id="BOVK01000087">
    <property type="protein sequence ID" value="GIQ71412.1"/>
    <property type="molecule type" value="Genomic_DNA"/>
</dbReference>
<comment type="caution">
    <text evidence="7">The sequence shown here is derived from an EMBL/GenBank/DDBJ whole genome shotgun (WGS) entry which is preliminary data.</text>
</comment>
<gene>
    <name evidence="7" type="ORF">XYCOK13_42360</name>
</gene>
<evidence type="ECO:0000313" key="7">
    <source>
        <dbReference type="EMBL" id="GIQ71412.1"/>
    </source>
</evidence>
<dbReference type="InterPro" id="IPR027619">
    <property type="entry name" value="C-S_lyase_PatB-like"/>
</dbReference>
<dbReference type="InterPro" id="IPR015424">
    <property type="entry name" value="PyrdxlP-dep_Trfase"/>
</dbReference>
<name>A0A8J4H7S5_9BACL</name>
<dbReference type="Gene3D" id="3.40.640.10">
    <property type="entry name" value="Type I PLP-dependent aspartate aminotransferase-like (Major domain)"/>
    <property type="match status" value="1"/>
</dbReference>
<dbReference type="NCBIfam" id="TIGR04350">
    <property type="entry name" value="C_S_lyase_PatB"/>
    <property type="match status" value="1"/>
</dbReference>
<keyword evidence="3" id="KW-0663">Pyridoxal phosphate</keyword>
<dbReference type="RefSeq" id="WP_213414205.1">
    <property type="nucleotide sequence ID" value="NZ_BOVK01000087.1"/>
</dbReference>
<feature type="domain" description="Aminotransferase class I/classII large" evidence="6">
    <location>
        <begin position="38"/>
        <end position="383"/>
    </location>
</feature>
<dbReference type="CDD" id="cd00609">
    <property type="entry name" value="AAT_like"/>
    <property type="match status" value="1"/>
</dbReference>
<dbReference type="Proteomes" id="UP000677918">
    <property type="component" value="Unassembled WGS sequence"/>
</dbReference>
<dbReference type="Pfam" id="PF00155">
    <property type="entry name" value="Aminotran_1_2"/>
    <property type="match status" value="1"/>
</dbReference>
<dbReference type="InterPro" id="IPR015422">
    <property type="entry name" value="PyrdxlP-dep_Trfase_small"/>
</dbReference>
<dbReference type="AlphaFoldDB" id="A0A8J4H7S5"/>
<proteinExistence type="inferred from homology"/>
<dbReference type="SUPFAM" id="SSF53383">
    <property type="entry name" value="PLP-dependent transferases"/>
    <property type="match status" value="1"/>
</dbReference>
<reference evidence="7" key="1">
    <citation type="submission" date="2021-04" db="EMBL/GenBank/DDBJ databases">
        <title>Draft genome sequence of Xylanibacillus composti strain K13.</title>
        <authorList>
            <person name="Uke A."/>
            <person name="Chhe C."/>
            <person name="Baramee S."/>
            <person name="Kosugi A."/>
        </authorList>
    </citation>
    <scope>NUCLEOTIDE SEQUENCE</scope>
    <source>
        <strain evidence="7">K13</strain>
    </source>
</reference>
<dbReference type="Gene3D" id="3.90.1150.10">
    <property type="entry name" value="Aspartate Aminotransferase, domain 1"/>
    <property type="match status" value="1"/>
</dbReference>
<comment type="cofactor">
    <cofactor evidence="1">
        <name>pyridoxal 5'-phosphate</name>
        <dbReference type="ChEBI" id="CHEBI:597326"/>
    </cofactor>
</comment>
<dbReference type="PANTHER" id="PTHR43525:SF1">
    <property type="entry name" value="PROTEIN MALY"/>
    <property type="match status" value="1"/>
</dbReference>
<evidence type="ECO:0000256" key="1">
    <source>
        <dbReference type="ARBA" id="ARBA00001933"/>
    </source>
</evidence>
<dbReference type="InterPro" id="IPR004839">
    <property type="entry name" value="Aminotransferase_I/II_large"/>
</dbReference>